<evidence type="ECO:0000313" key="1">
    <source>
        <dbReference type="EMBL" id="KAL0929718.1"/>
    </source>
</evidence>
<comment type="caution">
    <text evidence="1">The sequence shown here is derived from an EMBL/GenBank/DDBJ whole genome shotgun (WGS) entry which is preliminary data.</text>
</comment>
<sequence length="252" mass="27886">MLDPPDDEYGKGNGWSINMAVATNITDPDDSNSVSFPSMITLQGPANPFANVNATEDDLKSYKICSFVWWTNGWSVQDLEKLHQDVDGSCNGVISADCIKDIRETSVDRVCTTVASFETPKSCHDVLRSPLPLSRDLTFKLSDKNMTQNGPSIDLFGGWGPYSNSSEDWVRDTYDQALTNVYPVLLTYKYGNGETSTNHSVFRCVRANNIVAGSRTPDTFGRFRRSSGHRARWPVCSVVVALIFSVSITSFL</sequence>
<protein>
    <submittedName>
        <fullName evidence="1">Uncharacterized protein</fullName>
    </submittedName>
</protein>
<keyword evidence="2" id="KW-1185">Reference proteome</keyword>
<reference evidence="1 2" key="1">
    <citation type="journal article" date="2020" name="Phytopathology">
        <title>Genome Sequence Resources of Colletotrichum truncatum, C. plurivorum, C. musicola, and C. sojae: Four Species Pathogenic to Soybean (Glycine max).</title>
        <authorList>
            <person name="Rogerio F."/>
            <person name="Boufleur T.R."/>
            <person name="Ciampi-Guillardi M."/>
            <person name="Sukno S.A."/>
            <person name="Thon M.R."/>
            <person name="Massola Junior N.S."/>
            <person name="Baroncelli R."/>
        </authorList>
    </citation>
    <scope>NUCLEOTIDE SEQUENCE [LARGE SCALE GENOMIC DNA]</scope>
    <source>
        <strain evidence="1 2">CMES1059</strain>
    </source>
</reference>
<evidence type="ECO:0000313" key="2">
    <source>
        <dbReference type="Proteomes" id="UP000805649"/>
    </source>
</evidence>
<gene>
    <name evidence="1" type="ORF">CTRU02_215361</name>
</gene>
<dbReference type="EMBL" id="VUJX02000015">
    <property type="protein sequence ID" value="KAL0929718.1"/>
    <property type="molecule type" value="Genomic_DNA"/>
</dbReference>
<accession>A0ACC3YCZ0</accession>
<proteinExistence type="predicted"/>
<dbReference type="Proteomes" id="UP000805649">
    <property type="component" value="Unassembled WGS sequence"/>
</dbReference>
<name>A0ACC3YCZ0_COLTU</name>
<organism evidence="1 2">
    <name type="scientific">Colletotrichum truncatum</name>
    <name type="common">Anthracnose fungus</name>
    <name type="synonym">Colletotrichum capsici</name>
    <dbReference type="NCBI Taxonomy" id="5467"/>
    <lineage>
        <taxon>Eukaryota</taxon>
        <taxon>Fungi</taxon>
        <taxon>Dikarya</taxon>
        <taxon>Ascomycota</taxon>
        <taxon>Pezizomycotina</taxon>
        <taxon>Sordariomycetes</taxon>
        <taxon>Hypocreomycetidae</taxon>
        <taxon>Glomerellales</taxon>
        <taxon>Glomerellaceae</taxon>
        <taxon>Colletotrichum</taxon>
        <taxon>Colletotrichum truncatum species complex</taxon>
    </lineage>
</organism>